<evidence type="ECO:0000313" key="2">
    <source>
        <dbReference type="Proteomes" id="UP000319848"/>
    </source>
</evidence>
<reference evidence="1 2" key="1">
    <citation type="journal article" date="2015" name="Stand. Genomic Sci.">
        <title>Genomic Encyclopedia of Bacterial and Archaeal Type Strains, Phase III: the genomes of soil and plant-associated and newly described type strains.</title>
        <authorList>
            <person name="Whitman W.B."/>
            <person name="Woyke T."/>
            <person name="Klenk H.P."/>
            <person name="Zhou Y."/>
            <person name="Lilburn T.G."/>
            <person name="Beck B.J."/>
            <person name="De Vos P."/>
            <person name="Vandamme P."/>
            <person name="Eisen J.A."/>
            <person name="Garrity G."/>
            <person name="Hugenholtz P."/>
            <person name="Kyrpides N.C."/>
        </authorList>
    </citation>
    <scope>NUCLEOTIDE SEQUENCE [LARGE SCALE GENOMIC DNA]</scope>
    <source>
        <strain evidence="1 2">CGMCC 1.7270</strain>
    </source>
</reference>
<name>V6S4B5_9FLAO</name>
<dbReference type="EMBL" id="VLKQ01000028">
    <property type="protein sequence ID" value="TWI07383.1"/>
    <property type="molecule type" value="Genomic_DNA"/>
</dbReference>
<proteinExistence type="predicted"/>
<evidence type="ECO:0000313" key="1">
    <source>
        <dbReference type="EMBL" id="TWI07383.1"/>
    </source>
</evidence>
<protein>
    <submittedName>
        <fullName evidence="1">Uncharacterized protein</fullName>
    </submittedName>
</protein>
<dbReference type="Proteomes" id="UP000319848">
    <property type="component" value="Unassembled WGS sequence"/>
</dbReference>
<sequence length="159" mass="19003">MKVYIHILFIIFSLNTKAQSVENIDFANDYWFVLNKEVDFIKTDTITLYRMINIKTEPKKDLFVSPEYYYKKKDGLTVLQFINDGKLYINPYRIGDRIILWKWKYSSSTQILNIDVPGKLKSKFKIFQLSKTSESWKYKMSDEIINLDAEIEKLVLYKL</sequence>
<accession>V6S4B5</accession>
<keyword evidence="2" id="KW-1185">Reference proteome</keyword>
<gene>
    <name evidence="1" type="ORF">IP98_02958</name>
</gene>
<dbReference type="AlphaFoldDB" id="V6S4B5"/>
<comment type="caution">
    <text evidence="1">The sequence shown here is derived from an EMBL/GenBank/DDBJ whole genome shotgun (WGS) entry which is preliminary data.</text>
</comment>
<organism evidence="1 2">
    <name type="scientific">Flavobacterium cauense R2A-7</name>
    <dbReference type="NCBI Taxonomy" id="1341154"/>
    <lineage>
        <taxon>Bacteria</taxon>
        <taxon>Pseudomonadati</taxon>
        <taxon>Bacteroidota</taxon>
        <taxon>Flavobacteriia</taxon>
        <taxon>Flavobacteriales</taxon>
        <taxon>Flavobacteriaceae</taxon>
        <taxon>Flavobacterium</taxon>
    </lineage>
</organism>
<dbReference type="RefSeq" id="WP_023569855.1">
    <property type="nucleotide sequence ID" value="NZ_AVBI01000005.1"/>
</dbReference>